<organism evidence="2 3">
    <name type="scientific">Rhizobium leguminosarum</name>
    <dbReference type="NCBI Taxonomy" id="384"/>
    <lineage>
        <taxon>Bacteria</taxon>
        <taxon>Pseudomonadati</taxon>
        <taxon>Pseudomonadota</taxon>
        <taxon>Alphaproteobacteria</taxon>
        <taxon>Hyphomicrobiales</taxon>
        <taxon>Rhizobiaceae</taxon>
        <taxon>Rhizobium/Agrobacterium group</taxon>
        <taxon>Rhizobium</taxon>
    </lineage>
</organism>
<gene>
    <name evidence="2" type="ORF">CUJ84_Chr001448</name>
</gene>
<dbReference type="EMBL" id="CP025012">
    <property type="protein sequence ID" value="AUW41843.1"/>
    <property type="molecule type" value="Genomic_DNA"/>
</dbReference>
<protein>
    <submittedName>
        <fullName evidence="2">Uncharacterized protein</fullName>
    </submittedName>
</protein>
<feature type="region of interest" description="Disordered" evidence="1">
    <location>
        <begin position="45"/>
        <end position="74"/>
    </location>
</feature>
<sequence>MRRADERQWHYQPGDFAAIVDPALIGRSDEISFCYKASTAWMEKERSWRSNPSALAPRRSHRPTISPAPFARIR</sequence>
<accession>A0A2K9Z0T1</accession>
<evidence type="ECO:0000313" key="2">
    <source>
        <dbReference type="EMBL" id="AUW41843.1"/>
    </source>
</evidence>
<dbReference type="Proteomes" id="UP000238523">
    <property type="component" value="Chromosome"/>
</dbReference>
<dbReference type="AlphaFoldDB" id="A0A2K9Z0T1"/>
<name>A0A2K9Z0T1_RHILE</name>
<reference evidence="2 3" key="1">
    <citation type="submission" date="2017-11" db="EMBL/GenBank/DDBJ databases">
        <title>Complete genome of Rhizobium leguminosarum Norway, an ineffective micro-symbiont.</title>
        <authorList>
            <person name="Hoffrichter A."/>
            <person name="Liang J."/>
            <person name="Brachmann A."/>
            <person name="Marin M."/>
        </authorList>
    </citation>
    <scope>NUCLEOTIDE SEQUENCE [LARGE SCALE GENOMIC DNA]</scope>
    <source>
        <strain evidence="2 3">Norway</strain>
    </source>
</reference>
<evidence type="ECO:0000256" key="1">
    <source>
        <dbReference type="SAM" id="MobiDB-lite"/>
    </source>
</evidence>
<evidence type="ECO:0000313" key="3">
    <source>
        <dbReference type="Proteomes" id="UP000238523"/>
    </source>
</evidence>
<proteinExistence type="predicted"/>